<evidence type="ECO:0000313" key="2">
    <source>
        <dbReference type="EMBL" id="SUZ27728.1"/>
    </source>
</evidence>
<protein>
    <submittedName>
        <fullName evidence="2">Uncharacterized protein</fullName>
    </submittedName>
</protein>
<reference evidence="2 3" key="1">
    <citation type="submission" date="2018-06" db="EMBL/GenBank/DDBJ databases">
        <authorList>
            <person name="Pothier F. J."/>
        </authorList>
    </citation>
    <scope>NUCLEOTIDE SEQUENCE [LARGE SCALE GENOMIC DNA]</scope>
    <source>
        <strain evidence="2 3">CPBF 424</strain>
    </source>
</reference>
<gene>
    <name evidence="2" type="ORF">CPBF424_15210</name>
</gene>
<evidence type="ECO:0000256" key="1">
    <source>
        <dbReference type="SAM" id="MobiDB-lite"/>
    </source>
</evidence>
<feature type="region of interest" description="Disordered" evidence="1">
    <location>
        <begin position="23"/>
        <end position="70"/>
    </location>
</feature>
<sequence>MSFRQFPAIGADGESYVIIEFRDEPESRNGQQAQMQSRAAPRYELPDGRRLQRQGQRFITDGGELRLSTS</sequence>
<comment type="caution">
    <text evidence="2">The sequence shown here is derived from an EMBL/GenBank/DDBJ whole genome shotgun (WGS) entry which is preliminary data.</text>
</comment>
<name>A0AA46C7E0_9XANT</name>
<dbReference type="EMBL" id="UIHB01000002">
    <property type="protein sequence ID" value="SUZ27728.1"/>
    <property type="molecule type" value="Genomic_DNA"/>
</dbReference>
<keyword evidence="3" id="KW-1185">Reference proteome</keyword>
<proteinExistence type="predicted"/>
<dbReference type="AlphaFoldDB" id="A0AA46C7E0"/>
<evidence type="ECO:0000313" key="3">
    <source>
        <dbReference type="Proteomes" id="UP000254168"/>
    </source>
</evidence>
<feature type="compositionally biased region" description="Polar residues" evidence="1">
    <location>
        <begin position="28"/>
        <end position="37"/>
    </location>
</feature>
<dbReference type="RefSeq" id="WP_104583332.1">
    <property type="nucleotide sequence ID" value="NZ_HG999363.1"/>
</dbReference>
<dbReference type="Proteomes" id="UP000254168">
    <property type="component" value="Unassembled WGS sequence"/>
</dbReference>
<organism evidence="2 3">
    <name type="scientific">Xanthomonas euroxanthea</name>
    <dbReference type="NCBI Taxonomy" id="2259622"/>
    <lineage>
        <taxon>Bacteria</taxon>
        <taxon>Pseudomonadati</taxon>
        <taxon>Pseudomonadota</taxon>
        <taxon>Gammaproteobacteria</taxon>
        <taxon>Lysobacterales</taxon>
        <taxon>Lysobacteraceae</taxon>
        <taxon>Xanthomonas</taxon>
    </lineage>
</organism>
<accession>A0AA46C7E0</accession>